<comment type="similarity">
    <text evidence="1">Belongs to the peptidase S45 family.</text>
</comment>
<dbReference type="PANTHER" id="PTHR34218">
    <property type="entry name" value="PEPTIDASE S45 PENICILLIN AMIDASE"/>
    <property type="match status" value="1"/>
</dbReference>
<evidence type="ECO:0000256" key="4">
    <source>
        <dbReference type="PIRSR" id="PIRSR001227-1"/>
    </source>
</evidence>
<dbReference type="Gene3D" id="1.10.1400.10">
    <property type="match status" value="1"/>
</dbReference>
<dbReference type="AlphaFoldDB" id="A0A1I4J086"/>
<proteinExistence type="inferred from homology"/>
<feature type="active site" description="Nucleophile" evidence="4">
    <location>
        <position position="287"/>
    </location>
</feature>
<dbReference type="Gene3D" id="3.60.20.10">
    <property type="entry name" value="Glutamine Phosphoribosylpyrophosphate, subunit 1, domain 1"/>
    <property type="match status" value="1"/>
</dbReference>
<dbReference type="InterPro" id="IPR043146">
    <property type="entry name" value="Penicillin_amidase_N_B-knob"/>
</dbReference>
<reference evidence="6 7" key="1">
    <citation type="submission" date="2016-10" db="EMBL/GenBank/DDBJ databases">
        <authorList>
            <person name="de Groot N.N."/>
        </authorList>
    </citation>
    <scope>NUCLEOTIDE SEQUENCE [LARGE SCALE GENOMIC DNA]</scope>
    <source>
        <strain evidence="6 7">ATCC 43154</strain>
    </source>
</reference>
<dbReference type="CDD" id="cd03747">
    <property type="entry name" value="Ntn_PGA_like"/>
    <property type="match status" value="1"/>
</dbReference>
<dbReference type="InterPro" id="IPR029055">
    <property type="entry name" value="Ntn_hydrolases_N"/>
</dbReference>
<evidence type="ECO:0000256" key="1">
    <source>
        <dbReference type="ARBA" id="ARBA00006586"/>
    </source>
</evidence>
<feature type="binding site" evidence="5">
    <location>
        <position position="193"/>
    </location>
    <ligand>
        <name>Ca(2+)</name>
        <dbReference type="ChEBI" id="CHEBI:29108"/>
    </ligand>
</feature>
<evidence type="ECO:0000256" key="2">
    <source>
        <dbReference type="ARBA" id="ARBA00022801"/>
    </source>
</evidence>
<dbReference type="InterPro" id="IPR014395">
    <property type="entry name" value="Pen/GL7ACA/AHL_acylase"/>
</dbReference>
<keyword evidence="2" id="KW-0378">Hydrolase</keyword>
<gene>
    <name evidence="6" type="ORF">SAMN02982985_00868</name>
</gene>
<sequence>MQASRIGRWSRRAALGLLVLVVLAALGAWLFLRASLAQLDGTRRVAGLDGSVSIARDALGVPLISGASRNDVAYATGFVHAQERYFQMDLLRRVAAGELAELFGERALAADKSHRLHRFRARAEAALATMPAADKLLLRRYVDGVNAGLQGLAARPFEYALSGAAPRPWAMADSLLVIWAMYFDLQGAQEGRELARGWLAQNSDAAQRDFLTPHGSLWDVPLDAAAPAGAESAAELAAESATIPARAPAWWGRPLPAAPAGGVGAARLAQAAAPTLASADFVDAVGSNNWALAGSRTRDGAALVADDMHLGIQLPNTWYRAALQFPDAQGRPRRVVGVTLPGAPVVVVGSNGHVAWGYTNSYADHLDLIALEGEAARPGQLRTRAGWETPRTWQETILVKGAPAQTLAVRETSLGPLREALGQTYAIQWSAHAPQAANLNARRLELVDTLEQALALAPTLGIPAQNLVAGDAEGNIGWTIAGPLPRRAGDAGRAGFPLALDEPAGEWRGWLAPAEYPRVVNPAGGQLYTANSRQLAGAGAALLGDGGFDLGARARQVRDDLSALGPRADAAGVYAVGLDDRALFMAGWRERAVAALDAAAVAGKPQRAEALRLLNSSWSGRASVDSVGYRIARDYLFALYDIVFEGANAELARLDPKANMGAASRRWPVLLARLLDERPAGWLPPAYASWQQLQLAALDRVIARLGQDGRPLAEASWGERNRASSAHPFSSLLPAQLRWLAVPPDMLAGDSHMPRVAGPAFGQSERLTVAPGREEQGLFSMPGGQSGHPLSPYFLAGHADWVAGRALPLLPGAAAHTLTLTR</sequence>
<evidence type="ECO:0000256" key="5">
    <source>
        <dbReference type="PIRSR" id="PIRSR001227-2"/>
    </source>
</evidence>
<dbReference type="PANTHER" id="PTHR34218:SF4">
    <property type="entry name" value="ACYL-HOMOSERINE LACTONE ACYLASE QUIP"/>
    <property type="match status" value="1"/>
</dbReference>
<dbReference type="Proteomes" id="UP000199470">
    <property type="component" value="Unassembled WGS sequence"/>
</dbReference>
<dbReference type="GO" id="GO:0017000">
    <property type="term" value="P:antibiotic biosynthetic process"/>
    <property type="evidence" value="ECO:0007669"/>
    <property type="project" value="InterPro"/>
</dbReference>
<dbReference type="Pfam" id="PF01804">
    <property type="entry name" value="Penicil_amidase"/>
    <property type="match status" value="1"/>
</dbReference>
<dbReference type="PIRSF" id="PIRSF001227">
    <property type="entry name" value="Pen_acylase"/>
    <property type="match status" value="1"/>
</dbReference>
<evidence type="ECO:0000256" key="3">
    <source>
        <dbReference type="ARBA" id="ARBA00023145"/>
    </source>
</evidence>
<evidence type="ECO:0000313" key="6">
    <source>
        <dbReference type="EMBL" id="SFL59995.1"/>
    </source>
</evidence>
<dbReference type="InterPro" id="IPR023343">
    <property type="entry name" value="Penicillin_amidase_dom1"/>
</dbReference>
<dbReference type="InterPro" id="IPR002692">
    <property type="entry name" value="S45"/>
</dbReference>
<keyword evidence="3" id="KW-0865">Zymogen</keyword>
<keyword evidence="5" id="KW-0106">Calcium</keyword>
<dbReference type="Gene3D" id="1.10.439.10">
    <property type="entry name" value="Penicillin Amidohydrolase, domain 1"/>
    <property type="match status" value="1"/>
</dbReference>
<keyword evidence="5" id="KW-0479">Metal-binding</keyword>
<protein>
    <submittedName>
        <fullName evidence="6">Penicillin amidase</fullName>
    </submittedName>
</protein>
<feature type="binding site" evidence="5">
    <location>
        <position position="364"/>
    </location>
    <ligand>
        <name>Ca(2+)</name>
        <dbReference type="ChEBI" id="CHEBI:29108"/>
    </ligand>
</feature>
<dbReference type="STRING" id="758825.SAMN02982985_00868"/>
<dbReference type="GO" id="GO:0016811">
    <property type="term" value="F:hydrolase activity, acting on carbon-nitrogen (but not peptide) bonds, in linear amides"/>
    <property type="evidence" value="ECO:0007669"/>
    <property type="project" value="InterPro"/>
</dbReference>
<comment type="cofactor">
    <cofactor evidence="5">
        <name>Ca(2+)</name>
        <dbReference type="ChEBI" id="CHEBI:29108"/>
    </cofactor>
    <text evidence="5">Binds 1 Ca(2+) ion per dimer.</text>
</comment>
<dbReference type="Gene3D" id="2.30.120.10">
    <property type="match status" value="1"/>
</dbReference>
<dbReference type="GO" id="GO:0046872">
    <property type="term" value="F:metal ion binding"/>
    <property type="evidence" value="ECO:0007669"/>
    <property type="project" value="UniProtKB-KW"/>
</dbReference>
<name>A0A1I4J086_9BURK</name>
<dbReference type="EMBL" id="FOTW01000005">
    <property type="protein sequence ID" value="SFL59995.1"/>
    <property type="molecule type" value="Genomic_DNA"/>
</dbReference>
<evidence type="ECO:0000313" key="7">
    <source>
        <dbReference type="Proteomes" id="UP000199470"/>
    </source>
</evidence>
<keyword evidence="7" id="KW-1185">Reference proteome</keyword>
<dbReference type="InterPro" id="IPR043147">
    <property type="entry name" value="Penicillin_amidase_A-knob"/>
</dbReference>
<feature type="binding site" evidence="5">
    <location>
        <position position="367"/>
    </location>
    <ligand>
        <name>Ca(2+)</name>
        <dbReference type="ChEBI" id="CHEBI:29108"/>
    </ligand>
</feature>
<dbReference type="SUPFAM" id="SSF56235">
    <property type="entry name" value="N-terminal nucleophile aminohydrolases (Ntn hydrolases)"/>
    <property type="match status" value="1"/>
</dbReference>
<dbReference type="OrthoDB" id="9760084at2"/>
<accession>A0A1I4J086</accession>
<dbReference type="RefSeq" id="WP_093384097.1">
    <property type="nucleotide sequence ID" value="NZ_FOTW01000005.1"/>
</dbReference>
<organism evidence="6 7">
    <name type="scientific">Rugamonas rubra</name>
    <dbReference type="NCBI Taxonomy" id="758825"/>
    <lineage>
        <taxon>Bacteria</taxon>
        <taxon>Pseudomonadati</taxon>
        <taxon>Pseudomonadota</taxon>
        <taxon>Betaproteobacteria</taxon>
        <taxon>Burkholderiales</taxon>
        <taxon>Oxalobacteraceae</taxon>
        <taxon>Telluria group</taxon>
        <taxon>Rugamonas</taxon>
    </lineage>
</organism>